<proteinExistence type="predicted"/>
<dbReference type="Pfam" id="PF07154">
    <property type="entry name" value="DUF1392"/>
    <property type="match status" value="1"/>
</dbReference>
<accession>A0A2K8SXQ2</accession>
<dbReference type="KEGG" id="nfl:COO91_05529"/>
<dbReference type="Proteomes" id="UP000232003">
    <property type="component" value="Chromosome"/>
</dbReference>
<keyword evidence="2" id="KW-1185">Reference proteome</keyword>
<dbReference type="InterPro" id="IPR009824">
    <property type="entry name" value="DUF1392"/>
</dbReference>
<evidence type="ECO:0000313" key="1">
    <source>
        <dbReference type="EMBL" id="AUB39535.1"/>
    </source>
</evidence>
<evidence type="ECO:0000313" key="2">
    <source>
        <dbReference type="Proteomes" id="UP000232003"/>
    </source>
</evidence>
<protein>
    <submittedName>
        <fullName evidence="1">Uncharacterized protein</fullName>
    </submittedName>
</protein>
<dbReference type="EMBL" id="CP024785">
    <property type="protein sequence ID" value="AUB39535.1"/>
    <property type="molecule type" value="Genomic_DNA"/>
</dbReference>
<dbReference type="AlphaFoldDB" id="A0A2K8SXQ2"/>
<reference evidence="1 2" key="1">
    <citation type="submission" date="2017-11" db="EMBL/GenBank/DDBJ databases">
        <title>Complete genome of a free-living desiccation-tolerant cyanobacterium and its photosynthetic adaptation to extreme terrestrial habitat.</title>
        <authorList>
            <person name="Shang J."/>
        </authorList>
    </citation>
    <scope>NUCLEOTIDE SEQUENCE [LARGE SCALE GENOMIC DNA]</scope>
    <source>
        <strain evidence="1 2">CCNUN1</strain>
    </source>
</reference>
<name>A0A2K8SXQ2_9NOSO</name>
<gene>
    <name evidence="1" type="ORF">COO91_05529</name>
</gene>
<organism evidence="1 2">
    <name type="scientific">Nostoc flagelliforme CCNUN1</name>
    <dbReference type="NCBI Taxonomy" id="2038116"/>
    <lineage>
        <taxon>Bacteria</taxon>
        <taxon>Bacillati</taxon>
        <taxon>Cyanobacteriota</taxon>
        <taxon>Cyanophyceae</taxon>
        <taxon>Nostocales</taxon>
        <taxon>Nostocaceae</taxon>
        <taxon>Nostoc</taxon>
    </lineage>
</organism>
<sequence length="77" mass="8622">MFSTSDLSLYCCGIQWQGQEWVYAIVCCGKTLYLALGKFQTTNVLENFTVSTPAFELGNVVNINLSKQPIYTTLPTF</sequence>